<evidence type="ECO:0000256" key="1">
    <source>
        <dbReference type="SAM" id="MobiDB-lite"/>
    </source>
</evidence>
<dbReference type="Gene3D" id="3.30.750.24">
    <property type="entry name" value="STAS domain"/>
    <property type="match status" value="1"/>
</dbReference>
<dbReference type="CDD" id="cd07043">
    <property type="entry name" value="STAS_anti-anti-sigma_factors"/>
    <property type="match status" value="1"/>
</dbReference>
<accession>A0A5P9QEM1</accession>
<dbReference type="EMBL" id="CP045529">
    <property type="protein sequence ID" value="QFU99706.1"/>
    <property type="molecule type" value="Genomic_DNA"/>
</dbReference>
<feature type="region of interest" description="Disordered" evidence="1">
    <location>
        <begin position="1"/>
        <end position="20"/>
    </location>
</feature>
<reference evidence="3 4" key="1">
    <citation type="submission" date="2019-10" db="EMBL/GenBank/DDBJ databases">
        <title>Genome sequence of Luteimicrobium xylanilyticum HY-24.</title>
        <authorList>
            <person name="Kim D.Y."/>
            <person name="Park H.-Y."/>
        </authorList>
    </citation>
    <scope>NUCLEOTIDE SEQUENCE [LARGE SCALE GENOMIC DNA]</scope>
    <source>
        <strain evidence="3 4">HY-24</strain>
    </source>
</reference>
<dbReference type="Pfam" id="PF13466">
    <property type="entry name" value="STAS_2"/>
    <property type="match status" value="1"/>
</dbReference>
<protein>
    <recommendedName>
        <fullName evidence="2">STAS domain-containing protein</fullName>
    </recommendedName>
</protein>
<evidence type="ECO:0000313" key="3">
    <source>
        <dbReference type="EMBL" id="QFU99706.1"/>
    </source>
</evidence>
<evidence type="ECO:0000259" key="2">
    <source>
        <dbReference type="PROSITE" id="PS50801"/>
    </source>
</evidence>
<dbReference type="RefSeq" id="WP_227994395.1">
    <property type="nucleotide sequence ID" value="NZ_BAABIH010000016.1"/>
</dbReference>
<dbReference type="InterPro" id="IPR002645">
    <property type="entry name" value="STAS_dom"/>
</dbReference>
<dbReference type="PROSITE" id="PS50801">
    <property type="entry name" value="STAS"/>
    <property type="match status" value="1"/>
</dbReference>
<keyword evidence="4" id="KW-1185">Reference proteome</keyword>
<name>A0A5P9QEM1_9MICO</name>
<sequence>MHEQNNRTDPAGEPDGASVDVADELVGASIDEVSGVERDPGDVGVIVGSQRVRIVLAGEIDIDLEHDLRDAIGDAEDTGLPIEIDAHHVTFIDSSGVSFLAELASRANPPVRVLRAPPSMRFLLTVTRLDELVELVDVDPGLD</sequence>
<dbReference type="AlphaFoldDB" id="A0A5P9QEM1"/>
<dbReference type="InterPro" id="IPR036513">
    <property type="entry name" value="STAS_dom_sf"/>
</dbReference>
<dbReference type="KEGG" id="lxl:KDY119_03241"/>
<proteinExistence type="predicted"/>
<gene>
    <name evidence="3" type="ORF">KDY119_03241</name>
</gene>
<feature type="domain" description="STAS" evidence="2">
    <location>
        <begin position="54"/>
        <end position="143"/>
    </location>
</feature>
<organism evidence="3 4">
    <name type="scientific">Luteimicrobium xylanilyticum</name>
    <dbReference type="NCBI Taxonomy" id="1133546"/>
    <lineage>
        <taxon>Bacteria</taxon>
        <taxon>Bacillati</taxon>
        <taxon>Actinomycetota</taxon>
        <taxon>Actinomycetes</taxon>
        <taxon>Micrococcales</taxon>
        <taxon>Luteimicrobium</taxon>
    </lineage>
</organism>
<dbReference type="SUPFAM" id="SSF52091">
    <property type="entry name" value="SpoIIaa-like"/>
    <property type="match status" value="1"/>
</dbReference>
<evidence type="ECO:0000313" key="4">
    <source>
        <dbReference type="Proteomes" id="UP000326702"/>
    </source>
</evidence>
<dbReference type="InterPro" id="IPR058548">
    <property type="entry name" value="MlaB-like_STAS"/>
</dbReference>
<dbReference type="Proteomes" id="UP000326702">
    <property type="component" value="Chromosome"/>
</dbReference>